<keyword evidence="6" id="KW-0032">Aminotransferase</keyword>
<evidence type="ECO:0000313" key="7">
    <source>
        <dbReference type="Proteomes" id="UP000661649"/>
    </source>
</evidence>
<evidence type="ECO:0000256" key="5">
    <source>
        <dbReference type="RuleBase" id="RU004516"/>
    </source>
</evidence>
<dbReference type="PANTHER" id="PTHR42743">
    <property type="entry name" value="AMINO-ACID AMINOTRANSFERASE"/>
    <property type="match status" value="1"/>
</dbReference>
<comment type="similarity">
    <text evidence="2 4">Belongs to the class-IV pyridoxal-phosphate-dependent aminotransferase family.</text>
</comment>
<evidence type="ECO:0000313" key="6">
    <source>
        <dbReference type="EMBL" id="MBC8628595.1"/>
    </source>
</evidence>
<dbReference type="GO" id="GO:0008483">
    <property type="term" value="F:transaminase activity"/>
    <property type="evidence" value="ECO:0007669"/>
    <property type="project" value="UniProtKB-KW"/>
</dbReference>
<evidence type="ECO:0000256" key="2">
    <source>
        <dbReference type="ARBA" id="ARBA00009320"/>
    </source>
</evidence>
<dbReference type="InterPro" id="IPR001544">
    <property type="entry name" value="Aminotrans_IV"/>
</dbReference>
<comment type="cofactor">
    <cofactor evidence="1 5">
        <name>pyridoxal 5'-phosphate</name>
        <dbReference type="ChEBI" id="CHEBI:597326"/>
    </cofactor>
</comment>
<dbReference type="Pfam" id="PF01063">
    <property type="entry name" value="Aminotran_4"/>
    <property type="match status" value="1"/>
</dbReference>
<keyword evidence="6" id="KW-0808">Transferase</keyword>
<gene>
    <name evidence="6" type="ORF">H8712_08195</name>
</gene>
<dbReference type="SUPFAM" id="SSF56752">
    <property type="entry name" value="D-aminoacid aminotransferase-like PLP-dependent enzymes"/>
    <property type="match status" value="1"/>
</dbReference>
<dbReference type="Gene3D" id="3.20.10.10">
    <property type="entry name" value="D-amino Acid Aminotransferase, subunit A, domain 2"/>
    <property type="match status" value="1"/>
</dbReference>
<keyword evidence="3 5" id="KW-0663">Pyridoxal phosphate</keyword>
<keyword evidence="7" id="KW-1185">Reference proteome</keyword>
<dbReference type="PANTHER" id="PTHR42743:SF11">
    <property type="entry name" value="AMINODEOXYCHORISMATE LYASE"/>
    <property type="match status" value="1"/>
</dbReference>
<comment type="caution">
    <text evidence="6">The sequence shown here is derived from an EMBL/GenBank/DDBJ whole genome shotgun (WGS) entry which is preliminary data.</text>
</comment>
<dbReference type="InterPro" id="IPR043132">
    <property type="entry name" value="BCAT-like_C"/>
</dbReference>
<evidence type="ECO:0000256" key="3">
    <source>
        <dbReference type="ARBA" id="ARBA00022898"/>
    </source>
</evidence>
<sequence length="252" mass="29040">MSNLTLTSLTPDDGYWFGLGVFETIWVKQNTSVFLDEHLNRLKKSALFLGFLPDKTSASQWISIRKQEILDYLKENPTENGVLKLTLSDKNLSLTSRKNTYTKEQYEKGFALDYSKILRNETSPFTYMKTLNYADNILEKRLAKQRGYDEPIFLNTKGELSEGATTNLFFVSGKKLFTPALSCGLLDGILRQYLLKNYQVEECIIKPEQVSDFDEMFVTNSLLGIMPICRLGEHKFTRRTITNQLMQTYSEI</sequence>
<dbReference type="InterPro" id="IPR050571">
    <property type="entry name" value="Class-IV_PLP-Dep_Aminotrnsfr"/>
</dbReference>
<accession>A0ABR7PAY2</accession>
<name>A0ABR7PAY2_9FIRM</name>
<proteinExistence type="inferred from homology"/>
<dbReference type="PROSITE" id="PS00770">
    <property type="entry name" value="AA_TRANSFER_CLASS_4"/>
    <property type="match status" value="1"/>
</dbReference>
<dbReference type="Proteomes" id="UP000661649">
    <property type="component" value="Unassembled WGS sequence"/>
</dbReference>
<protein>
    <submittedName>
        <fullName evidence="6">Aminotransferase class IV</fullName>
    </submittedName>
</protein>
<dbReference type="EMBL" id="JACRTP010000003">
    <property type="protein sequence ID" value="MBC8628595.1"/>
    <property type="molecule type" value="Genomic_DNA"/>
</dbReference>
<organism evidence="6 7">
    <name type="scientific">Blautia stercoris</name>
    <dbReference type="NCBI Taxonomy" id="871664"/>
    <lineage>
        <taxon>Bacteria</taxon>
        <taxon>Bacillati</taxon>
        <taxon>Bacillota</taxon>
        <taxon>Clostridia</taxon>
        <taxon>Lachnospirales</taxon>
        <taxon>Lachnospiraceae</taxon>
        <taxon>Blautia</taxon>
    </lineage>
</organism>
<dbReference type="RefSeq" id="WP_117456782.1">
    <property type="nucleotide sequence ID" value="NZ_JACRTP010000003.1"/>
</dbReference>
<evidence type="ECO:0000256" key="4">
    <source>
        <dbReference type="RuleBase" id="RU004106"/>
    </source>
</evidence>
<dbReference type="InterPro" id="IPR036038">
    <property type="entry name" value="Aminotransferase-like"/>
</dbReference>
<dbReference type="Gene3D" id="3.30.470.10">
    <property type="match status" value="1"/>
</dbReference>
<evidence type="ECO:0000256" key="1">
    <source>
        <dbReference type="ARBA" id="ARBA00001933"/>
    </source>
</evidence>
<reference evidence="6 7" key="1">
    <citation type="submission" date="2020-08" db="EMBL/GenBank/DDBJ databases">
        <title>Genome public.</title>
        <authorList>
            <person name="Liu C."/>
            <person name="Sun Q."/>
        </authorList>
    </citation>
    <scope>NUCLEOTIDE SEQUENCE [LARGE SCALE GENOMIC DNA]</scope>
    <source>
        <strain evidence="6 7">3_YM_SP_D4_24.mj</strain>
    </source>
</reference>
<dbReference type="InterPro" id="IPR018300">
    <property type="entry name" value="Aminotrans_IV_CS"/>
</dbReference>
<dbReference type="InterPro" id="IPR043131">
    <property type="entry name" value="BCAT-like_N"/>
</dbReference>